<dbReference type="AlphaFoldDB" id="A0A511YTQ8"/>
<feature type="transmembrane region" description="Helical" evidence="2">
    <location>
        <begin position="360"/>
        <end position="385"/>
    </location>
</feature>
<evidence type="ECO:0008006" key="5">
    <source>
        <dbReference type="Google" id="ProtNLM"/>
    </source>
</evidence>
<comment type="caution">
    <text evidence="3">The sequence shown here is derived from an EMBL/GenBank/DDBJ whole genome shotgun (WGS) entry which is preliminary data.</text>
</comment>
<dbReference type="Pfam" id="PF07907">
    <property type="entry name" value="YibE_F"/>
    <property type="match status" value="1"/>
</dbReference>
<organism evidence="3 4">
    <name type="scientific">Actinotalea fermentans</name>
    <dbReference type="NCBI Taxonomy" id="43671"/>
    <lineage>
        <taxon>Bacteria</taxon>
        <taxon>Bacillati</taxon>
        <taxon>Actinomycetota</taxon>
        <taxon>Actinomycetes</taxon>
        <taxon>Micrococcales</taxon>
        <taxon>Cellulomonadaceae</taxon>
        <taxon>Actinotalea</taxon>
    </lineage>
</organism>
<dbReference type="InterPro" id="IPR012507">
    <property type="entry name" value="YibE_F"/>
</dbReference>
<keyword evidence="2" id="KW-0472">Membrane</keyword>
<dbReference type="RefSeq" id="WP_261765359.1">
    <property type="nucleotide sequence ID" value="NZ_BJYK01000001.1"/>
</dbReference>
<dbReference type="Proteomes" id="UP000321484">
    <property type="component" value="Unassembled WGS sequence"/>
</dbReference>
<dbReference type="EMBL" id="BJYK01000001">
    <property type="protein sequence ID" value="GEN78575.1"/>
    <property type="molecule type" value="Genomic_DNA"/>
</dbReference>
<gene>
    <name evidence="3" type="ORF">AFE02nite_03090</name>
</gene>
<evidence type="ECO:0000256" key="2">
    <source>
        <dbReference type="SAM" id="Phobius"/>
    </source>
</evidence>
<feature type="transmembrane region" description="Helical" evidence="2">
    <location>
        <begin position="318"/>
        <end position="340"/>
    </location>
</feature>
<evidence type="ECO:0000313" key="4">
    <source>
        <dbReference type="Proteomes" id="UP000321484"/>
    </source>
</evidence>
<name>A0A511YTQ8_9CELL</name>
<feature type="compositionally biased region" description="Basic and acidic residues" evidence="1">
    <location>
        <begin position="399"/>
        <end position="413"/>
    </location>
</feature>
<dbReference type="PANTHER" id="PTHR41771:SF1">
    <property type="entry name" value="MEMBRANE PROTEIN"/>
    <property type="match status" value="1"/>
</dbReference>
<feature type="transmembrane region" description="Helical" evidence="2">
    <location>
        <begin position="219"/>
        <end position="243"/>
    </location>
</feature>
<evidence type="ECO:0000313" key="3">
    <source>
        <dbReference type="EMBL" id="GEN78575.1"/>
    </source>
</evidence>
<keyword evidence="4" id="KW-1185">Reference proteome</keyword>
<feature type="transmembrane region" description="Helical" evidence="2">
    <location>
        <begin position="263"/>
        <end position="280"/>
    </location>
</feature>
<feature type="transmembrane region" description="Helical" evidence="2">
    <location>
        <begin position="163"/>
        <end position="183"/>
    </location>
</feature>
<feature type="transmembrane region" description="Helical" evidence="2">
    <location>
        <begin position="135"/>
        <end position="156"/>
    </location>
</feature>
<keyword evidence="2" id="KW-1133">Transmembrane helix</keyword>
<feature type="region of interest" description="Disordered" evidence="1">
    <location>
        <begin position="393"/>
        <end position="430"/>
    </location>
</feature>
<sequence length="430" mass="44892">MPHLDRMTRIIAAILLPIALATVVGMVVLWPTGEPPSTGIVDMPAEYPTARITGVDAQECGGTNEDRLPSGEIPTTVPCLRLHVVVLGGDDDGRELEIWAPATVGLRDVPVGSRIVLVHYLETETEPEVWAWYDFARTVPLLLLTATFALVVIGVARMRGLRALVGLAVAFVVIGAFMLPALLRGAEPLAVGLVGSAAIMFAVLYLAHGFSLRTSVALLGTFAGLAVTALLGVMAAGAAHITGIETEDTYRLAQLTGHLNSDGLRGIFLAGVVLAGLGVLNDVTITQASAVWELRASDPAASWQTLMARGMRIGRDHIASTVYTIAFAYAGAALPVLLLLEVYQLPLWQTISSGEFAEEITRTLVGSIGLVLAIPLTTAIAALVVTSAPARAVTGHGHGHSDGHSHGHTHDAGRASATQDPGPGAQPTAK</sequence>
<feature type="transmembrane region" description="Helical" evidence="2">
    <location>
        <begin position="189"/>
        <end position="207"/>
    </location>
</feature>
<keyword evidence="2" id="KW-0812">Transmembrane</keyword>
<proteinExistence type="predicted"/>
<feature type="transmembrane region" description="Helical" evidence="2">
    <location>
        <begin position="12"/>
        <end position="30"/>
    </location>
</feature>
<protein>
    <recommendedName>
        <fullName evidence="5">YibE/F family protein</fullName>
    </recommendedName>
</protein>
<dbReference type="PANTHER" id="PTHR41771">
    <property type="entry name" value="MEMBRANE PROTEIN-RELATED"/>
    <property type="match status" value="1"/>
</dbReference>
<evidence type="ECO:0000256" key="1">
    <source>
        <dbReference type="SAM" id="MobiDB-lite"/>
    </source>
</evidence>
<reference evidence="3 4" key="1">
    <citation type="submission" date="2019-07" db="EMBL/GenBank/DDBJ databases">
        <title>Whole genome shotgun sequence of Actinotalea fermentans NBRC 105374.</title>
        <authorList>
            <person name="Hosoyama A."/>
            <person name="Uohara A."/>
            <person name="Ohji S."/>
            <person name="Ichikawa N."/>
        </authorList>
    </citation>
    <scope>NUCLEOTIDE SEQUENCE [LARGE SCALE GENOMIC DNA]</scope>
    <source>
        <strain evidence="3 4">NBRC 105374</strain>
    </source>
</reference>
<accession>A0A511YTQ8</accession>